<dbReference type="AlphaFoldDB" id="A0A927IUD0"/>
<feature type="domain" description="Amidohydrolase-related" evidence="2">
    <location>
        <begin position="4"/>
        <end position="249"/>
    </location>
</feature>
<dbReference type="Proteomes" id="UP000654108">
    <property type="component" value="Unassembled WGS sequence"/>
</dbReference>
<dbReference type="EMBL" id="JACYFU010000003">
    <property type="protein sequence ID" value="MBD8066601.1"/>
    <property type="molecule type" value="Genomic_DNA"/>
</dbReference>
<dbReference type="InterPro" id="IPR006680">
    <property type="entry name" value="Amidohydro-rel"/>
</dbReference>
<gene>
    <name evidence="3" type="ORF">IC608_14090</name>
</gene>
<protein>
    <submittedName>
        <fullName evidence="3">Amidohydrolase family protein</fullName>
    </submittedName>
</protein>
<dbReference type="InterPro" id="IPR032466">
    <property type="entry name" value="Metal_Hydrolase"/>
</dbReference>
<keyword evidence="4" id="KW-1185">Reference proteome</keyword>
<evidence type="ECO:0000313" key="3">
    <source>
        <dbReference type="EMBL" id="MBD8066601.1"/>
    </source>
</evidence>
<sequence length="254" mass="26823">MTIIDAHSHIGTTITSGVGQTTEQWLAAMDAAAIQQSIISVAAGGLQADGLADTRRMNDTIAAAVRQRPDRFPMGLAAIEVRHGEAGHAEVRRARDELGLKGMVFHATFEGFSVDSPAFAAVLSSWGNRPGLILLHSTPDGRANPNAIAKVAAAFPHLTFQLGHPVFTQDQRAQAIAQTRAHSNLLVDLAYQADPAICAELVNGLGAERVLYGSDAPYFSPQQVIASIKAAGLSEADQRKIFSGNAQALIARLA</sequence>
<dbReference type="Pfam" id="PF04909">
    <property type="entry name" value="Amidohydro_2"/>
    <property type="match status" value="1"/>
</dbReference>
<dbReference type="PANTHER" id="PTHR21240">
    <property type="entry name" value="2-AMINO-3-CARBOXYLMUCONATE-6-SEMIALDEHYDE DECARBOXYLASE"/>
    <property type="match status" value="1"/>
</dbReference>
<proteinExistence type="predicted"/>
<accession>A0A927IUD0</accession>
<dbReference type="GO" id="GO:0016787">
    <property type="term" value="F:hydrolase activity"/>
    <property type="evidence" value="ECO:0007669"/>
    <property type="project" value="InterPro"/>
</dbReference>
<name>A0A927IUD0_9HYPH</name>
<dbReference type="SUPFAM" id="SSF51556">
    <property type="entry name" value="Metallo-dependent hydrolases"/>
    <property type="match status" value="1"/>
</dbReference>
<dbReference type="InterPro" id="IPR032465">
    <property type="entry name" value="ACMSD"/>
</dbReference>
<dbReference type="RefSeq" id="WP_191776729.1">
    <property type="nucleotide sequence ID" value="NZ_JACYFU010000003.1"/>
</dbReference>
<evidence type="ECO:0000313" key="4">
    <source>
        <dbReference type="Proteomes" id="UP000654108"/>
    </source>
</evidence>
<evidence type="ECO:0000256" key="1">
    <source>
        <dbReference type="ARBA" id="ARBA00023239"/>
    </source>
</evidence>
<evidence type="ECO:0000259" key="2">
    <source>
        <dbReference type="Pfam" id="PF04909"/>
    </source>
</evidence>
<organism evidence="3 4">
    <name type="scientific">Devosia oryzisoli</name>
    <dbReference type="NCBI Taxonomy" id="2774138"/>
    <lineage>
        <taxon>Bacteria</taxon>
        <taxon>Pseudomonadati</taxon>
        <taxon>Pseudomonadota</taxon>
        <taxon>Alphaproteobacteria</taxon>
        <taxon>Hyphomicrobiales</taxon>
        <taxon>Devosiaceae</taxon>
        <taxon>Devosia</taxon>
    </lineage>
</organism>
<dbReference type="GO" id="GO:0016831">
    <property type="term" value="F:carboxy-lyase activity"/>
    <property type="evidence" value="ECO:0007669"/>
    <property type="project" value="InterPro"/>
</dbReference>
<keyword evidence="1" id="KW-0456">Lyase</keyword>
<reference evidence="3" key="1">
    <citation type="submission" date="2020-09" db="EMBL/GenBank/DDBJ databases">
        <title>Genome seq and assembly of Devosia sp.</title>
        <authorList>
            <person name="Chhetri G."/>
        </authorList>
    </citation>
    <scope>NUCLEOTIDE SEQUENCE</scope>
    <source>
        <strain evidence="3">PTR5</strain>
    </source>
</reference>
<dbReference type="Gene3D" id="3.20.20.140">
    <property type="entry name" value="Metal-dependent hydrolases"/>
    <property type="match status" value="1"/>
</dbReference>
<comment type="caution">
    <text evidence="3">The sequence shown here is derived from an EMBL/GenBank/DDBJ whole genome shotgun (WGS) entry which is preliminary data.</text>
</comment>